<evidence type="ECO:0000313" key="10">
    <source>
        <dbReference type="Proteomes" id="UP000006039"/>
    </source>
</evidence>
<dbReference type="eggNOG" id="KOG0023">
    <property type="taxonomic scope" value="Eukaryota"/>
</dbReference>
<dbReference type="PANTHER" id="PTHR42683">
    <property type="entry name" value="ALDEHYDE REDUCTASE"/>
    <property type="match status" value="1"/>
</dbReference>
<comment type="cofactor">
    <cofactor evidence="1 5">
        <name>Zn(2+)</name>
        <dbReference type="ChEBI" id="CHEBI:29105"/>
    </cofactor>
</comment>
<name>J3NH84_GAET3</name>
<dbReference type="GO" id="GO:0016616">
    <property type="term" value="F:oxidoreductase activity, acting on the CH-OH group of donors, NAD or NADP as acceptor"/>
    <property type="evidence" value="ECO:0007669"/>
    <property type="project" value="InterPro"/>
</dbReference>
<proteinExistence type="inferred from homology"/>
<dbReference type="InterPro" id="IPR013149">
    <property type="entry name" value="ADH-like_C"/>
</dbReference>
<dbReference type="OrthoDB" id="1879366at2759"/>
<dbReference type="SUPFAM" id="SSF51735">
    <property type="entry name" value="NAD(P)-binding Rossmann-fold domains"/>
    <property type="match status" value="1"/>
</dbReference>
<dbReference type="InterPro" id="IPR002328">
    <property type="entry name" value="ADH_Zn_CS"/>
</dbReference>
<dbReference type="PROSITE" id="PS00059">
    <property type="entry name" value="ADH_ZINC"/>
    <property type="match status" value="1"/>
</dbReference>
<evidence type="ECO:0000259" key="6">
    <source>
        <dbReference type="Pfam" id="PF00107"/>
    </source>
</evidence>
<reference evidence="8" key="2">
    <citation type="submission" date="2010-07" db="EMBL/GenBank/DDBJ databases">
        <authorList>
            <consortium name="The Broad Institute Genome Sequencing Platform"/>
            <consortium name="Broad Institute Genome Sequencing Center for Infectious Disease"/>
            <person name="Ma L.-J."/>
            <person name="Dead R."/>
            <person name="Young S."/>
            <person name="Zeng Q."/>
            <person name="Koehrsen M."/>
            <person name="Alvarado L."/>
            <person name="Berlin A."/>
            <person name="Chapman S.B."/>
            <person name="Chen Z."/>
            <person name="Freedman E."/>
            <person name="Gellesch M."/>
            <person name="Goldberg J."/>
            <person name="Griggs A."/>
            <person name="Gujja S."/>
            <person name="Heilman E.R."/>
            <person name="Heiman D."/>
            <person name="Hepburn T."/>
            <person name="Howarth C."/>
            <person name="Jen D."/>
            <person name="Larson L."/>
            <person name="Mehta T."/>
            <person name="Neiman D."/>
            <person name="Pearson M."/>
            <person name="Roberts A."/>
            <person name="Saif S."/>
            <person name="Shea T."/>
            <person name="Shenoy N."/>
            <person name="Sisk P."/>
            <person name="Stolte C."/>
            <person name="Sykes S."/>
            <person name="Walk T."/>
            <person name="White J."/>
            <person name="Yandava C."/>
            <person name="Haas B."/>
            <person name="Nusbaum C."/>
            <person name="Birren B."/>
        </authorList>
    </citation>
    <scope>NUCLEOTIDE SEQUENCE</scope>
    <source>
        <strain evidence="8">R3-111a-1</strain>
    </source>
</reference>
<dbReference type="InterPro" id="IPR047109">
    <property type="entry name" value="CAD-like"/>
</dbReference>
<dbReference type="EnsemblFungi" id="EJT80627">
    <property type="protein sequence ID" value="EJT80627"/>
    <property type="gene ID" value="GGTG_00622"/>
</dbReference>
<dbReference type="HOGENOM" id="CLU_026673_20_2_1"/>
<feature type="domain" description="Alcohol dehydrogenase-like N-terminal" evidence="7">
    <location>
        <begin position="33"/>
        <end position="91"/>
    </location>
</feature>
<keyword evidence="10" id="KW-1185">Reference proteome</keyword>
<sequence length="266" mass="29073">MGYPDTFEGFCVDSPKTWNKFYKHELKPKPFEENDIDVKIEACGVCGSGVHTLTGGRGDFEGPLYVGHEVVGRAVKVGKNVKNIREGDRVGPGKKVAVVGLGGLGHLGLQFAVAMGAEAYLITHPPRKAEDARTLGAKDVIAFTFNFFLNTADALDQFDLAQYFGTVRVGGQFHTVGISDKPFPELTAFAFASNAAKLTGSHLGNHQEMDDMLKLAAEKKLRLLRDQTKTIDVSEDGCREAVEKVKNNDVRYPFTLVNFDKAFGSR</sequence>
<dbReference type="InterPro" id="IPR011032">
    <property type="entry name" value="GroES-like_sf"/>
</dbReference>
<feature type="domain" description="Alcohol dehydrogenase-like C-terminal" evidence="6">
    <location>
        <begin position="103"/>
        <end position="217"/>
    </location>
</feature>
<reference evidence="8" key="3">
    <citation type="submission" date="2010-09" db="EMBL/GenBank/DDBJ databases">
        <title>Annotation of Gaeumannomyces graminis var. tritici R3-111a-1.</title>
        <authorList>
            <consortium name="The Broad Institute Genome Sequencing Platform"/>
            <person name="Ma L.-J."/>
            <person name="Dead R."/>
            <person name="Young S.K."/>
            <person name="Zeng Q."/>
            <person name="Gargeya S."/>
            <person name="Fitzgerald M."/>
            <person name="Haas B."/>
            <person name="Abouelleil A."/>
            <person name="Alvarado L."/>
            <person name="Arachchi H.M."/>
            <person name="Berlin A."/>
            <person name="Brown A."/>
            <person name="Chapman S.B."/>
            <person name="Chen Z."/>
            <person name="Dunbar C."/>
            <person name="Freedman E."/>
            <person name="Gearin G."/>
            <person name="Gellesch M."/>
            <person name="Goldberg J."/>
            <person name="Griggs A."/>
            <person name="Gujja S."/>
            <person name="Heiman D."/>
            <person name="Howarth C."/>
            <person name="Larson L."/>
            <person name="Lui A."/>
            <person name="MacDonald P.J.P."/>
            <person name="Mehta T."/>
            <person name="Montmayeur A."/>
            <person name="Murphy C."/>
            <person name="Neiman D."/>
            <person name="Pearson M."/>
            <person name="Priest M."/>
            <person name="Roberts A."/>
            <person name="Saif S."/>
            <person name="Shea T."/>
            <person name="Shenoy N."/>
            <person name="Sisk P."/>
            <person name="Stolte C."/>
            <person name="Sykes S."/>
            <person name="Yandava C."/>
            <person name="Wortman J."/>
            <person name="Nusbaum C."/>
            <person name="Birren B."/>
        </authorList>
    </citation>
    <scope>NUCLEOTIDE SEQUENCE</scope>
    <source>
        <strain evidence="8">R3-111a-1</strain>
    </source>
</reference>
<reference evidence="9" key="5">
    <citation type="submission" date="2018-04" db="UniProtKB">
        <authorList>
            <consortium name="EnsemblFungi"/>
        </authorList>
    </citation>
    <scope>IDENTIFICATION</scope>
    <source>
        <strain evidence="9">R3-111a-1</strain>
    </source>
</reference>
<evidence type="ECO:0000313" key="8">
    <source>
        <dbReference type="EMBL" id="EJT80627.1"/>
    </source>
</evidence>
<dbReference type="Gene3D" id="3.90.180.10">
    <property type="entry name" value="Medium-chain alcohol dehydrogenases, catalytic domain"/>
    <property type="match status" value="2"/>
</dbReference>
<keyword evidence="2 5" id="KW-0479">Metal-binding</keyword>
<evidence type="ECO:0000259" key="7">
    <source>
        <dbReference type="Pfam" id="PF08240"/>
    </source>
</evidence>
<evidence type="ECO:0000256" key="1">
    <source>
        <dbReference type="ARBA" id="ARBA00001947"/>
    </source>
</evidence>
<dbReference type="InterPro" id="IPR036291">
    <property type="entry name" value="NAD(P)-bd_dom_sf"/>
</dbReference>
<dbReference type="STRING" id="644352.J3NH84"/>
<dbReference type="VEuPathDB" id="FungiDB:GGTG_00622"/>
<protein>
    <submittedName>
        <fullName evidence="8 9">Uncharacterized protein</fullName>
    </submittedName>
</protein>
<dbReference type="Pfam" id="PF00107">
    <property type="entry name" value="ADH_zinc_N"/>
    <property type="match status" value="1"/>
</dbReference>
<evidence type="ECO:0000256" key="2">
    <source>
        <dbReference type="ARBA" id="ARBA00022723"/>
    </source>
</evidence>
<evidence type="ECO:0000256" key="4">
    <source>
        <dbReference type="ARBA" id="ARBA00023002"/>
    </source>
</evidence>
<dbReference type="Pfam" id="PF08240">
    <property type="entry name" value="ADH_N"/>
    <property type="match status" value="1"/>
</dbReference>
<gene>
    <name evidence="9" type="primary">20341080</name>
    <name evidence="8" type="ORF">GGTG_00622</name>
</gene>
<reference evidence="10" key="1">
    <citation type="submission" date="2010-07" db="EMBL/GenBank/DDBJ databases">
        <title>The genome sequence of Gaeumannomyces graminis var. tritici strain R3-111a-1.</title>
        <authorList>
            <consortium name="The Broad Institute Genome Sequencing Platform"/>
            <person name="Ma L.-J."/>
            <person name="Dead R."/>
            <person name="Young S."/>
            <person name="Zeng Q."/>
            <person name="Koehrsen M."/>
            <person name="Alvarado L."/>
            <person name="Berlin A."/>
            <person name="Chapman S.B."/>
            <person name="Chen Z."/>
            <person name="Freedman E."/>
            <person name="Gellesch M."/>
            <person name="Goldberg J."/>
            <person name="Griggs A."/>
            <person name="Gujja S."/>
            <person name="Heilman E.R."/>
            <person name="Heiman D."/>
            <person name="Hepburn T."/>
            <person name="Howarth C."/>
            <person name="Jen D."/>
            <person name="Larson L."/>
            <person name="Mehta T."/>
            <person name="Neiman D."/>
            <person name="Pearson M."/>
            <person name="Roberts A."/>
            <person name="Saif S."/>
            <person name="Shea T."/>
            <person name="Shenoy N."/>
            <person name="Sisk P."/>
            <person name="Stolte C."/>
            <person name="Sykes S."/>
            <person name="Walk T."/>
            <person name="White J."/>
            <person name="Yandava C."/>
            <person name="Haas B."/>
            <person name="Nusbaum C."/>
            <person name="Birren B."/>
        </authorList>
    </citation>
    <scope>NUCLEOTIDE SEQUENCE [LARGE SCALE GENOMIC DNA]</scope>
    <source>
        <strain evidence="10">R3-111a-1</strain>
    </source>
</reference>
<evidence type="ECO:0000256" key="3">
    <source>
        <dbReference type="ARBA" id="ARBA00022833"/>
    </source>
</evidence>
<comment type="similarity">
    <text evidence="5">Belongs to the zinc-containing alcohol dehydrogenase family.</text>
</comment>
<keyword evidence="3 5" id="KW-0862">Zinc</keyword>
<evidence type="ECO:0000256" key="5">
    <source>
        <dbReference type="RuleBase" id="RU361277"/>
    </source>
</evidence>
<organism evidence="8">
    <name type="scientific">Gaeumannomyces tritici (strain R3-111a-1)</name>
    <name type="common">Wheat and barley take-all root rot fungus</name>
    <name type="synonym">Gaeumannomyces graminis var. tritici</name>
    <dbReference type="NCBI Taxonomy" id="644352"/>
    <lineage>
        <taxon>Eukaryota</taxon>
        <taxon>Fungi</taxon>
        <taxon>Dikarya</taxon>
        <taxon>Ascomycota</taxon>
        <taxon>Pezizomycotina</taxon>
        <taxon>Sordariomycetes</taxon>
        <taxon>Sordariomycetidae</taxon>
        <taxon>Magnaporthales</taxon>
        <taxon>Magnaporthaceae</taxon>
        <taxon>Gaeumannomyces</taxon>
    </lineage>
</organism>
<accession>J3NH84</accession>
<dbReference type="Proteomes" id="UP000006039">
    <property type="component" value="Unassembled WGS sequence"/>
</dbReference>
<dbReference type="Gene3D" id="3.40.50.720">
    <property type="entry name" value="NAD(P)-binding Rossmann-like Domain"/>
    <property type="match status" value="1"/>
</dbReference>
<dbReference type="RefSeq" id="XP_009216636.1">
    <property type="nucleotide sequence ID" value="XM_009218372.1"/>
</dbReference>
<dbReference type="AlphaFoldDB" id="J3NH84"/>
<dbReference type="EMBL" id="GL385395">
    <property type="protein sequence ID" value="EJT80627.1"/>
    <property type="molecule type" value="Genomic_DNA"/>
</dbReference>
<dbReference type="GO" id="GO:0008270">
    <property type="term" value="F:zinc ion binding"/>
    <property type="evidence" value="ECO:0007669"/>
    <property type="project" value="InterPro"/>
</dbReference>
<dbReference type="GeneID" id="20341080"/>
<keyword evidence="4" id="KW-0560">Oxidoreductase</keyword>
<evidence type="ECO:0000313" key="9">
    <source>
        <dbReference type="EnsemblFungi" id="EJT80627"/>
    </source>
</evidence>
<dbReference type="SUPFAM" id="SSF50129">
    <property type="entry name" value="GroES-like"/>
    <property type="match status" value="1"/>
</dbReference>
<dbReference type="InterPro" id="IPR013154">
    <property type="entry name" value="ADH-like_N"/>
</dbReference>
<reference evidence="9" key="4">
    <citation type="journal article" date="2015" name="G3 (Bethesda)">
        <title>Genome sequences of three phytopathogenic species of the Magnaporthaceae family of fungi.</title>
        <authorList>
            <person name="Okagaki L.H."/>
            <person name="Nunes C.C."/>
            <person name="Sailsbery J."/>
            <person name="Clay B."/>
            <person name="Brown D."/>
            <person name="John T."/>
            <person name="Oh Y."/>
            <person name="Young N."/>
            <person name="Fitzgerald M."/>
            <person name="Haas B.J."/>
            <person name="Zeng Q."/>
            <person name="Young S."/>
            <person name="Adiconis X."/>
            <person name="Fan L."/>
            <person name="Levin J.Z."/>
            <person name="Mitchell T.K."/>
            <person name="Okubara P.A."/>
            <person name="Farman M.L."/>
            <person name="Kohn L.M."/>
            <person name="Birren B."/>
            <person name="Ma L.-J."/>
            <person name="Dean R.A."/>
        </authorList>
    </citation>
    <scope>NUCLEOTIDE SEQUENCE</scope>
    <source>
        <strain evidence="9">R3-111a-1</strain>
    </source>
</reference>